<evidence type="ECO:0000259" key="9">
    <source>
        <dbReference type="Pfam" id="PF09223"/>
    </source>
</evidence>
<keyword evidence="11" id="KW-1185">Reference proteome</keyword>
<keyword evidence="6" id="KW-0406">Ion transport</keyword>
<dbReference type="Pfam" id="PF01297">
    <property type="entry name" value="ZnuA"/>
    <property type="match status" value="1"/>
</dbReference>
<feature type="compositionally biased region" description="Basic and acidic residues" evidence="8">
    <location>
        <begin position="129"/>
        <end position="147"/>
    </location>
</feature>
<dbReference type="GO" id="GO:0006829">
    <property type="term" value="P:zinc ion transport"/>
    <property type="evidence" value="ECO:0007669"/>
    <property type="project" value="UniProtKB-KW"/>
</dbReference>
<dbReference type="RefSeq" id="WP_060814223.1">
    <property type="nucleotide sequence ID" value="NZ_JBHULA010000043.1"/>
</dbReference>
<evidence type="ECO:0000256" key="5">
    <source>
        <dbReference type="ARBA" id="ARBA00022906"/>
    </source>
</evidence>
<dbReference type="SUPFAM" id="SSF53807">
    <property type="entry name" value="Helical backbone' metal receptor"/>
    <property type="match status" value="1"/>
</dbReference>
<dbReference type="Proteomes" id="UP000254807">
    <property type="component" value="Unassembled WGS sequence"/>
</dbReference>
<dbReference type="Pfam" id="PF09223">
    <property type="entry name" value="ZinT"/>
    <property type="match status" value="1"/>
</dbReference>
<dbReference type="Gene3D" id="3.40.50.1980">
    <property type="entry name" value="Nitrogenase molybdenum iron protein domain"/>
    <property type="match status" value="2"/>
</dbReference>
<evidence type="ECO:0000313" key="11">
    <source>
        <dbReference type="Proteomes" id="UP000254807"/>
    </source>
</evidence>
<reference evidence="10 11" key="1">
    <citation type="submission" date="2018-06" db="EMBL/GenBank/DDBJ databases">
        <authorList>
            <consortium name="Pathogen Informatics"/>
            <person name="Doyle S."/>
        </authorList>
    </citation>
    <scope>NUCLEOTIDE SEQUENCE [LARGE SCALE GENOMIC DNA]</scope>
    <source>
        <strain evidence="10 11">NCTC12360</strain>
    </source>
</reference>
<dbReference type="PANTHER" id="PTHR42953">
    <property type="entry name" value="HIGH-AFFINITY ZINC UPTAKE SYSTEM PROTEIN ZNUA-RELATED"/>
    <property type="match status" value="1"/>
</dbReference>
<dbReference type="CDD" id="cd01017">
    <property type="entry name" value="AdcA"/>
    <property type="match status" value="1"/>
</dbReference>
<evidence type="ECO:0000256" key="2">
    <source>
        <dbReference type="ARBA" id="ARBA00022448"/>
    </source>
</evidence>
<protein>
    <submittedName>
        <fullName evidence="10">Zinc ABC transporter substrate-binding protein</fullName>
    </submittedName>
</protein>
<dbReference type="PROSITE" id="PS51257">
    <property type="entry name" value="PROKAR_LIPOPROTEIN"/>
    <property type="match status" value="1"/>
</dbReference>
<dbReference type="Gene3D" id="2.40.128.20">
    <property type="match status" value="1"/>
</dbReference>
<evidence type="ECO:0000256" key="8">
    <source>
        <dbReference type="SAM" id="MobiDB-lite"/>
    </source>
</evidence>
<dbReference type="PANTHER" id="PTHR42953:SF3">
    <property type="entry name" value="HIGH-AFFINITY ZINC UPTAKE SYSTEM PROTEIN ZNUA"/>
    <property type="match status" value="1"/>
</dbReference>
<keyword evidence="5" id="KW-0864">Zinc transport</keyword>
<proteinExistence type="inferred from homology"/>
<evidence type="ECO:0000256" key="4">
    <source>
        <dbReference type="ARBA" id="ARBA00022833"/>
    </source>
</evidence>
<evidence type="ECO:0000256" key="3">
    <source>
        <dbReference type="ARBA" id="ARBA00022729"/>
    </source>
</evidence>
<dbReference type="SUPFAM" id="SSF50814">
    <property type="entry name" value="Lipocalins"/>
    <property type="match status" value="1"/>
</dbReference>
<gene>
    <name evidence="10" type="primary">adcA_1</name>
    <name evidence="10" type="ORF">NCTC12360_01103</name>
</gene>
<accession>A0A376GVR5</accession>
<evidence type="ECO:0000256" key="1">
    <source>
        <dbReference type="ARBA" id="ARBA00011028"/>
    </source>
</evidence>
<dbReference type="InterPro" id="IPR006128">
    <property type="entry name" value="Lipoprotein_PsaA-like"/>
</dbReference>
<keyword evidence="2 7" id="KW-0813">Transport</keyword>
<sequence length="511" mass="57385">MKNFFKITGISLLALGLAACGGSKESEDEGTAKTSDPSIQVVASFYPMYDFTRNVVGNEGNVELLMPAGTDSHDYEPSAKDMAKIQEADVFVYNNENMEMWVPAIESTLKEGDVTVVKATEGMVLLPGDEEHGHDHEHDHEEGHSHELDPHVWLAPSLAIKQVASIRDQLSRAYPEKKAAFERNAAAYLEKLQSLDDSYQSAFENAKQTHFVTQHAAFGYLALEYGLTQVPIAGLSPNEEPSAARIAELKHFVEDTGIKTIYFEENAKDSIAKTLASEAGVGLAVLNPLEGLTQEQMDRGEDYISIMEQNRDALMLTTAQANEKEVKESEKEKTVYNGYFDDADVQDRSLTDWKGQWQSVYPYLKDGTLDQVFDYKAKQNKTMTAEEYKEYYTTGYQTDVAEITITGDTMSFTFDDGTTKKATYQYVGKKILNYQAGNRGVRYLFESKDNDAAFKYIQFSDHSIAPTDSHHFHLYFGNESQETLLTEMDHWPTFYPTDLSGLEIAQEMLAH</sequence>
<evidence type="ECO:0000256" key="6">
    <source>
        <dbReference type="ARBA" id="ARBA00023065"/>
    </source>
</evidence>
<dbReference type="InterPro" id="IPR006127">
    <property type="entry name" value="ZnuA-like"/>
</dbReference>
<dbReference type="InterPro" id="IPR012674">
    <property type="entry name" value="Calycin"/>
</dbReference>
<dbReference type="InterPro" id="IPR006129">
    <property type="entry name" value="AdhesinB"/>
</dbReference>
<evidence type="ECO:0000256" key="7">
    <source>
        <dbReference type="RuleBase" id="RU003512"/>
    </source>
</evidence>
<feature type="region of interest" description="Disordered" evidence="8">
    <location>
        <begin position="128"/>
        <end position="147"/>
    </location>
</feature>
<dbReference type="GO" id="GO:0007155">
    <property type="term" value="P:cell adhesion"/>
    <property type="evidence" value="ECO:0007669"/>
    <property type="project" value="InterPro"/>
</dbReference>
<dbReference type="PRINTS" id="PR00691">
    <property type="entry name" value="ADHESINB"/>
</dbReference>
<organism evidence="10 11">
    <name type="scientific">Enterococcus gallinarum</name>
    <dbReference type="NCBI Taxonomy" id="1353"/>
    <lineage>
        <taxon>Bacteria</taxon>
        <taxon>Bacillati</taxon>
        <taxon>Bacillota</taxon>
        <taxon>Bacilli</taxon>
        <taxon>Lactobacillales</taxon>
        <taxon>Enterococcaceae</taxon>
        <taxon>Enterococcus</taxon>
    </lineage>
</organism>
<dbReference type="GO" id="GO:0008270">
    <property type="term" value="F:zinc ion binding"/>
    <property type="evidence" value="ECO:0007669"/>
    <property type="project" value="InterPro"/>
</dbReference>
<dbReference type="InterPro" id="IPR050492">
    <property type="entry name" value="Bact_metal-bind_prot9"/>
</dbReference>
<name>A0A376GVR5_ENTGA</name>
<dbReference type="EMBL" id="UFYW01000001">
    <property type="protein sequence ID" value="STD82671.1"/>
    <property type="molecule type" value="Genomic_DNA"/>
</dbReference>
<feature type="domain" description="ZinT" evidence="9">
    <location>
        <begin position="332"/>
        <end position="511"/>
    </location>
</feature>
<dbReference type="PRINTS" id="PR00690">
    <property type="entry name" value="ADHESNFAMILY"/>
</dbReference>
<keyword evidence="3" id="KW-0732">Signal</keyword>
<evidence type="ECO:0000313" key="10">
    <source>
        <dbReference type="EMBL" id="STD82671.1"/>
    </source>
</evidence>
<dbReference type="InterPro" id="IPR015304">
    <property type="entry name" value="ZinT_dom"/>
</dbReference>
<keyword evidence="4" id="KW-0862">Zinc</keyword>
<comment type="similarity">
    <text evidence="1 7">Belongs to the bacterial solute-binding protein 9 family.</text>
</comment>
<dbReference type="AlphaFoldDB" id="A0A376GVR5"/>
<dbReference type="OrthoDB" id="9810636at2"/>